<name>A0A4R4NUI8_9ACTN</name>
<dbReference type="Gene3D" id="1.10.10.60">
    <property type="entry name" value="Homeodomain-like"/>
    <property type="match status" value="1"/>
</dbReference>
<evidence type="ECO:0000313" key="1">
    <source>
        <dbReference type="EMBL" id="TDC10992.1"/>
    </source>
</evidence>
<evidence type="ECO:0008006" key="3">
    <source>
        <dbReference type="Google" id="ProtNLM"/>
    </source>
</evidence>
<sequence>MDVEELTGLVVATADSKDPLVEGAVAQIRAEMERTEAVLVRRARNNDATWVEIAAALGMSKQTVHRKCRGRRVCGDRS</sequence>
<dbReference type="RefSeq" id="WP_132329035.1">
    <property type="nucleotide sequence ID" value="NZ_SMJZ01000004.1"/>
</dbReference>
<dbReference type="AlphaFoldDB" id="A0A4R4NUI8"/>
<accession>A0A4R4NUI8</accession>
<evidence type="ECO:0000313" key="2">
    <source>
        <dbReference type="Proteomes" id="UP000295157"/>
    </source>
</evidence>
<gene>
    <name evidence="1" type="ORF">E1267_01990</name>
</gene>
<dbReference type="Proteomes" id="UP000295157">
    <property type="component" value="Unassembled WGS sequence"/>
</dbReference>
<reference evidence="1 2" key="1">
    <citation type="submission" date="2019-02" db="EMBL/GenBank/DDBJ databases">
        <title>Draft genome sequences of novel Actinobacteria.</title>
        <authorList>
            <person name="Sahin N."/>
            <person name="Ay H."/>
            <person name="Saygin H."/>
        </authorList>
    </citation>
    <scope>NUCLEOTIDE SEQUENCE [LARGE SCALE GENOMIC DNA]</scope>
    <source>
        <strain evidence="1 2">KC201</strain>
    </source>
</reference>
<dbReference type="OrthoDB" id="3579809at2"/>
<organism evidence="1 2">
    <name type="scientific">Nonomuraea longispora</name>
    <dbReference type="NCBI Taxonomy" id="1848320"/>
    <lineage>
        <taxon>Bacteria</taxon>
        <taxon>Bacillati</taxon>
        <taxon>Actinomycetota</taxon>
        <taxon>Actinomycetes</taxon>
        <taxon>Streptosporangiales</taxon>
        <taxon>Streptosporangiaceae</taxon>
        <taxon>Nonomuraea</taxon>
    </lineage>
</organism>
<proteinExistence type="predicted"/>
<dbReference type="EMBL" id="SMJZ01000004">
    <property type="protein sequence ID" value="TDC10992.1"/>
    <property type="molecule type" value="Genomic_DNA"/>
</dbReference>
<keyword evidence="2" id="KW-1185">Reference proteome</keyword>
<comment type="caution">
    <text evidence="1">The sequence shown here is derived from an EMBL/GenBank/DDBJ whole genome shotgun (WGS) entry which is preliminary data.</text>
</comment>
<protein>
    <recommendedName>
        <fullName evidence="3">AsnC family protein</fullName>
    </recommendedName>
</protein>